<evidence type="ECO:0000313" key="5">
    <source>
        <dbReference type="Proteomes" id="UP000466307"/>
    </source>
</evidence>
<protein>
    <submittedName>
        <fullName evidence="4">DUF2207 domain-containing protein</fullName>
    </submittedName>
</protein>
<feature type="transmembrane region" description="Helical" evidence="1">
    <location>
        <begin position="270"/>
        <end position="290"/>
    </location>
</feature>
<feature type="transmembrane region" description="Helical" evidence="1">
    <location>
        <begin position="434"/>
        <end position="450"/>
    </location>
</feature>
<proteinExistence type="predicted"/>
<evidence type="ECO:0000259" key="2">
    <source>
        <dbReference type="Pfam" id="PF09972"/>
    </source>
</evidence>
<dbReference type="AlphaFoldDB" id="A0A7K3LW59"/>
<sequence>MYSQAFRTYASRVKRVVFSLFLAIFTLVGLIAPLFRAIPESASESSADPVTITDYTATYDVSADGLLTARETVTTAFPSGRHGIFRFWDITDPADARVRYEPENIEVTYDGGPVPVEIDDKQGHRFVVAKIGDPGRYVPQGVHTYVITYTVRGALAPGTSDQSSSGSRTGEGGSHFLWRIVADGWQMPIQRSTTTVTLPSEPVSAACSIGTREECVVTEQGPTTRVVTTGPLPPMIGVSFRADLAGAAPPQITAPWPQPLDLVLGRSPTVVIVLLLVSALTFALGVYWVLRSREATPLLPVMYEPPRDPGQTAGFLGPVQTYYVTREAAPARGLVATLLHMADRDLVRLQRSGDDWTITSQIDAVTWSTADPVSQAVATALGLGGKGSSFHADGSVSAGRQLNTAKGAAAGAAATWAVGSGVLAHSRSEKTGRWLVVLAVAAAIAAVFLAPFSLWLLPFAAFAVGGAGLFVSGVGTRRTPLGRDVWSRAGGFERLLSTPSNVERLDFSARRELYTDYIPYAVAFDCADAWARKYRIATGAEPPQPVWLVSSGSGSSHGLFGGGGGIDSFESSLSSALSAYSASQSSSSSSSGGG</sequence>
<dbReference type="EMBL" id="JAADZU010000128">
    <property type="protein sequence ID" value="NDK92492.1"/>
    <property type="molecule type" value="Genomic_DNA"/>
</dbReference>
<organism evidence="4 5">
    <name type="scientific">Gordonia desulfuricans</name>
    <dbReference type="NCBI Taxonomy" id="89051"/>
    <lineage>
        <taxon>Bacteria</taxon>
        <taxon>Bacillati</taxon>
        <taxon>Actinomycetota</taxon>
        <taxon>Actinomycetes</taxon>
        <taxon>Mycobacteriales</taxon>
        <taxon>Gordoniaceae</taxon>
        <taxon>Gordonia</taxon>
    </lineage>
</organism>
<reference evidence="4 5" key="1">
    <citation type="submission" date="2020-01" db="EMBL/GenBank/DDBJ databases">
        <title>Investigation of new actinobacteria for the biodesulphurisation of diesel fuel.</title>
        <authorList>
            <person name="Athi Narayanan S.M."/>
        </authorList>
    </citation>
    <scope>NUCLEOTIDE SEQUENCE [LARGE SCALE GENOMIC DNA]</scope>
    <source>
        <strain evidence="4 5">213E</strain>
    </source>
</reference>
<keyword evidence="1" id="KW-0472">Membrane</keyword>
<evidence type="ECO:0000256" key="1">
    <source>
        <dbReference type="SAM" id="Phobius"/>
    </source>
</evidence>
<feature type="domain" description="Predicted membrane protein YciQ-like C-terminal" evidence="3">
    <location>
        <begin position="318"/>
        <end position="533"/>
    </location>
</feature>
<dbReference type="InterPro" id="IPR048389">
    <property type="entry name" value="YciQ-like_C"/>
</dbReference>
<dbReference type="Pfam" id="PF20990">
    <property type="entry name" value="DUF2207_C"/>
    <property type="match status" value="1"/>
</dbReference>
<keyword evidence="1" id="KW-1133">Transmembrane helix</keyword>
<feature type="non-terminal residue" evidence="4">
    <location>
        <position position="594"/>
    </location>
</feature>
<comment type="caution">
    <text evidence="4">The sequence shown here is derived from an EMBL/GenBank/DDBJ whole genome shotgun (WGS) entry which is preliminary data.</text>
</comment>
<keyword evidence="1" id="KW-0812">Transmembrane</keyword>
<gene>
    <name evidence="4" type="ORF">GYA93_23480</name>
</gene>
<keyword evidence="5" id="KW-1185">Reference proteome</keyword>
<dbReference type="Proteomes" id="UP000466307">
    <property type="component" value="Unassembled WGS sequence"/>
</dbReference>
<accession>A0A7K3LW59</accession>
<evidence type="ECO:0000313" key="4">
    <source>
        <dbReference type="EMBL" id="NDK92492.1"/>
    </source>
</evidence>
<evidence type="ECO:0000259" key="3">
    <source>
        <dbReference type="Pfam" id="PF20990"/>
    </source>
</evidence>
<dbReference type="InterPro" id="IPR018702">
    <property type="entry name" value="DUF2207"/>
</dbReference>
<name>A0A7K3LW59_9ACTN</name>
<dbReference type="Pfam" id="PF09972">
    <property type="entry name" value="DUF2207"/>
    <property type="match status" value="1"/>
</dbReference>
<feature type="domain" description="DUF2207" evidence="2">
    <location>
        <begin position="51"/>
        <end position="242"/>
    </location>
</feature>